<evidence type="ECO:0000259" key="1">
    <source>
        <dbReference type="Pfam" id="PF13936"/>
    </source>
</evidence>
<evidence type="ECO:0000313" key="2">
    <source>
        <dbReference type="EMBL" id="ARF66246.1"/>
    </source>
</evidence>
<dbReference type="InterPro" id="IPR025246">
    <property type="entry name" value="IS30-like_HTH"/>
</dbReference>
<organism evidence="2 3">
    <name type="scientific">Streptomyces violaceoruber</name>
    <dbReference type="NCBI Taxonomy" id="1935"/>
    <lineage>
        <taxon>Bacteria</taxon>
        <taxon>Bacillati</taxon>
        <taxon>Actinomycetota</taxon>
        <taxon>Actinomycetes</taxon>
        <taxon>Kitasatosporales</taxon>
        <taxon>Streptomycetaceae</taxon>
        <taxon>Streptomyces</taxon>
        <taxon>Streptomyces violaceoruber group</taxon>
    </lineage>
</organism>
<dbReference type="AlphaFoldDB" id="A0A1V0UMA8"/>
<protein>
    <recommendedName>
        <fullName evidence="1">Transposase IS30-like HTH domain-containing protein</fullName>
    </recommendedName>
</protein>
<dbReference type="Gene3D" id="1.10.10.60">
    <property type="entry name" value="Homeodomain-like"/>
    <property type="match status" value="1"/>
</dbReference>
<dbReference type="KEGG" id="svu:B1H20_16945"/>
<proteinExistence type="predicted"/>
<dbReference type="RefSeq" id="WP_083193954.1">
    <property type="nucleotide sequence ID" value="NZ_CP020570.1"/>
</dbReference>
<feature type="domain" description="Transposase IS30-like HTH" evidence="1">
    <location>
        <begin position="4"/>
        <end position="42"/>
    </location>
</feature>
<dbReference type="EMBL" id="CP020570">
    <property type="protein sequence ID" value="ARF66246.1"/>
    <property type="molecule type" value="Genomic_DNA"/>
</dbReference>
<dbReference type="Proteomes" id="UP000192445">
    <property type="component" value="Chromosome"/>
</dbReference>
<gene>
    <name evidence="2" type="ORF">B1H20_16945</name>
</gene>
<name>A0A1V0UMA8_STRVN</name>
<accession>A0A1V0UMA8</accession>
<reference evidence="2 3" key="1">
    <citation type="submission" date="2017-03" db="EMBL/GenBank/DDBJ databases">
        <title>Complete Genome Sequence of a natural compounds producer, Streptomyces violaceus S21.</title>
        <authorList>
            <person name="Zhong C."/>
            <person name="Zhao Z."/>
            <person name="Fu J."/>
            <person name="Zong G."/>
            <person name="Qin R."/>
            <person name="Cao G."/>
        </authorList>
    </citation>
    <scope>NUCLEOTIDE SEQUENCE [LARGE SCALE GENOMIC DNA]</scope>
    <source>
        <strain evidence="2 3">S21</strain>
    </source>
</reference>
<dbReference type="OrthoDB" id="4551805at2"/>
<evidence type="ECO:0000313" key="3">
    <source>
        <dbReference type="Proteomes" id="UP000192445"/>
    </source>
</evidence>
<dbReference type="STRING" id="1935.B1H20_16945"/>
<sequence>MAKARAVTDQERERIRELHAEGKGRNAIAKELGRSGRTISEEAGKLGISFAARAGQVAAATEVRQADLADRRARLAEQLQDDAERMRAQLWVPTTVWSFGGKENTYEDHVFPEAPADVKRTLMSAVGIAVDRSLKLVPPKDESGVEEGLALITQLMSGLTTVYKAQQQDQEADEGA</sequence>
<dbReference type="Pfam" id="PF13936">
    <property type="entry name" value="HTH_38"/>
    <property type="match status" value="1"/>
</dbReference>